<organism evidence="1">
    <name type="scientific">viral metagenome</name>
    <dbReference type="NCBI Taxonomy" id="1070528"/>
    <lineage>
        <taxon>unclassified sequences</taxon>
        <taxon>metagenomes</taxon>
        <taxon>organismal metagenomes</taxon>
    </lineage>
</organism>
<protein>
    <submittedName>
        <fullName evidence="1">Uncharacterized protein</fullName>
    </submittedName>
</protein>
<accession>A0A6C0J154</accession>
<proteinExistence type="predicted"/>
<dbReference type="AlphaFoldDB" id="A0A6C0J154"/>
<evidence type="ECO:0000313" key="1">
    <source>
        <dbReference type="EMBL" id="QHT97697.1"/>
    </source>
</evidence>
<dbReference type="EMBL" id="MN740283">
    <property type="protein sequence ID" value="QHT97697.1"/>
    <property type="molecule type" value="Genomic_DNA"/>
</dbReference>
<name>A0A6C0J154_9ZZZZ</name>
<reference evidence="1" key="1">
    <citation type="journal article" date="2020" name="Nature">
        <title>Giant virus diversity and host interactions through global metagenomics.</title>
        <authorList>
            <person name="Schulz F."/>
            <person name="Roux S."/>
            <person name="Paez-Espino D."/>
            <person name="Jungbluth S."/>
            <person name="Walsh D.A."/>
            <person name="Denef V.J."/>
            <person name="McMahon K.D."/>
            <person name="Konstantinidis K.T."/>
            <person name="Eloe-Fadrosh E.A."/>
            <person name="Kyrpides N.C."/>
            <person name="Woyke T."/>
        </authorList>
    </citation>
    <scope>NUCLEOTIDE SEQUENCE</scope>
    <source>
        <strain evidence="1">GVMAG-M-3300025572-1</strain>
    </source>
</reference>
<sequence>MTTLDSINRTPYQKGDAIDIYLTKPDPRNLPGFMRVIQEAFELDPDLKKSYKSPAGLYLTLMNRYGRFWMDPNETLWYRDQKAHDHEVKKVSVSNGSIARVNCEIIPTIALAQLRQLLSTSGPKWSSLYDQISQHRSHIERSIEKVRPIT</sequence>